<dbReference type="InterPro" id="IPR035979">
    <property type="entry name" value="RBD_domain_sf"/>
</dbReference>
<dbReference type="EMBL" id="GEZM01043958">
    <property type="protein sequence ID" value="JAV78638.1"/>
    <property type="molecule type" value="Transcribed_RNA"/>
</dbReference>
<dbReference type="CDD" id="cd12264">
    <property type="entry name" value="RRM_AKAP17A"/>
    <property type="match status" value="1"/>
</dbReference>
<evidence type="ECO:0008006" key="3">
    <source>
        <dbReference type="Google" id="ProtNLM"/>
    </source>
</evidence>
<evidence type="ECO:0000313" key="2">
    <source>
        <dbReference type="EMBL" id="JAV78638.1"/>
    </source>
</evidence>
<dbReference type="PANTHER" id="PTHR12484:SF4">
    <property type="entry name" value="A-KINASE ANCHOR PROTEIN 17A"/>
    <property type="match status" value="1"/>
</dbReference>
<feature type="region of interest" description="Disordered" evidence="1">
    <location>
        <begin position="553"/>
        <end position="662"/>
    </location>
</feature>
<organism evidence="2">
    <name type="scientific">Photinus pyralis</name>
    <name type="common">Common eastern firefly</name>
    <name type="synonym">Lampyris pyralis</name>
    <dbReference type="NCBI Taxonomy" id="7054"/>
    <lineage>
        <taxon>Eukaryota</taxon>
        <taxon>Metazoa</taxon>
        <taxon>Ecdysozoa</taxon>
        <taxon>Arthropoda</taxon>
        <taxon>Hexapoda</taxon>
        <taxon>Insecta</taxon>
        <taxon>Pterygota</taxon>
        <taxon>Neoptera</taxon>
        <taxon>Endopterygota</taxon>
        <taxon>Coleoptera</taxon>
        <taxon>Polyphaga</taxon>
        <taxon>Elateriformia</taxon>
        <taxon>Elateroidea</taxon>
        <taxon>Lampyridae</taxon>
        <taxon>Lampyrinae</taxon>
        <taxon>Photinus</taxon>
    </lineage>
</organism>
<accession>A0A1Y1M0T3</accession>
<sequence>MNTFQTCSNTSDAVPLYLSQQLYLKPIARLNISVQLPQKKMGKSISNWEVMEQLRYMIKPETFTLLKVTNTNLEFIRFEAEVEHKSKLQPIVEKINKRTIKLKEFPELLKIRSSEAKVHFPSRHDWDSFFREAKNMNEMKPGERPDTLHISNLPIKWFVPYHLSGEEDAKPSERMLYAIFEKFGTIRCVDIPICDPYRNKMKAEVSGLQTFTFDEAHYFEGYVQFKDYIGFTKAMDALRGMKLLHKEADDDAFAVNIVVDYDRSKHLSEASIRRREIVRDRLVRKDIYKEEKLRINLEEEEKTREAERQKKLDEKAAKQLRRQEREERRKVRIMAKLKVDGGDQINAKIAKEKKKLLKVQRKLEAIRLVEELFRRIKIKHEKTATVKNLLKNNKDELTRLKTATELEVNQRKEKLNYAIHGRVVLKSILGGATDDFKDDSSHSDSSISKRWSNQASKDVGLPHPAAVPGTSDWYGYTPVGNNLYPLPITPMYSNTGINNSYYLPYVPRGRGLGIYPRRGRARFRGGNRGRNSYPPDLQQQYYRYFEKFLHEHDDRVRRSQSRSRSRSRSRRSRSRSRGRRPRRSRSRSRSSSRSRRRRSSSSSHYERTPPARKRSRQRSRSERSSTKRKERSKSSSYRSIDSSKFISPSRLRLPHSRSRSRS</sequence>
<feature type="compositionally biased region" description="Basic residues" evidence="1">
    <location>
        <begin position="558"/>
        <end position="599"/>
    </location>
</feature>
<dbReference type="GO" id="GO:0003676">
    <property type="term" value="F:nucleic acid binding"/>
    <property type="evidence" value="ECO:0007669"/>
    <property type="project" value="InterPro"/>
</dbReference>
<feature type="compositionally biased region" description="Low complexity" evidence="1">
    <location>
        <begin position="634"/>
        <end position="651"/>
    </location>
</feature>
<reference evidence="2" key="1">
    <citation type="journal article" date="2016" name="Sci. Rep.">
        <title>Molecular characterization of firefly nuptial gifts: a multi-omics approach sheds light on postcopulatory sexual selection.</title>
        <authorList>
            <person name="Al-Wathiqui N."/>
            <person name="Fallon T.R."/>
            <person name="South A."/>
            <person name="Weng J.K."/>
            <person name="Lewis S.M."/>
        </authorList>
    </citation>
    <scope>NUCLEOTIDE SEQUENCE</scope>
</reference>
<dbReference type="SUPFAM" id="SSF54928">
    <property type="entry name" value="RNA-binding domain, RBD"/>
    <property type="match status" value="1"/>
</dbReference>
<dbReference type="InterPro" id="IPR056852">
    <property type="entry name" value="AK17A/B"/>
</dbReference>
<feature type="compositionally biased region" description="Basic residues" evidence="1">
    <location>
        <begin position="517"/>
        <end position="527"/>
    </location>
</feature>
<dbReference type="Pfam" id="PF25015">
    <property type="entry name" value="RBD_AKAP-17A"/>
    <property type="match status" value="1"/>
</dbReference>
<feature type="region of interest" description="Disordered" evidence="1">
    <location>
        <begin position="304"/>
        <end position="325"/>
    </location>
</feature>
<feature type="region of interest" description="Disordered" evidence="1">
    <location>
        <begin position="437"/>
        <end position="462"/>
    </location>
</feature>
<protein>
    <recommendedName>
        <fullName evidence="3">RRM domain-containing protein</fullName>
    </recommendedName>
</protein>
<dbReference type="Gene3D" id="3.30.70.330">
    <property type="match status" value="1"/>
</dbReference>
<feature type="region of interest" description="Disordered" evidence="1">
    <location>
        <begin position="516"/>
        <end position="537"/>
    </location>
</feature>
<dbReference type="InterPro" id="IPR012677">
    <property type="entry name" value="Nucleotide-bd_a/b_plait_sf"/>
</dbReference>
<dbReference type="PANTHER" id="PTHR12484">
    <property type="entry name" value="B-LYMPHOCYTE ANTIGEN-RELATED"/>
    <property type="match status" value="1"/>
</dbReference>
<evidence type="ECO:0000256" key="1">
    <source>
        <dbReference type="SAM" id="MobiDB-lite"/>
    </source>
</evidence>
<proteinExistence type="predicted"/>
<name>A0A1Y1M0T3_PHOPY</name>
<feature type="compositionally biased region" description="Basic residues" evidence="1">
    <location>
        <begin position="652"/>
        <end position="662"/>
    </location>
</feature>
<dbReference type="AlphaFoldDB" id="A0A1Y1M0T3"/>